<evidence type="ECO:0000313" key="2">
    <source>
        <dbReference type="EMBL" id="RWS18884.1"/>
    </source>
</evidence>
<gene>
    <name evidence="2" type="ORF">B4U80_14535</name>
</gene>
<dbReference type="Proteomes" id="UP000288716">
    <property type="component" value="Unassembled WGS sequence"/>
</dbReference>
<dbReference type="Pfam" id="PF10683">
    <property type="entry name" value="DBD_Tnp_Hermes"/>
    <property type="match status" value="1"/>
</dbReference>
<evidence type="ECO:0000259" key="1">
    <source>
        <dbReference type="Pfam" id="PF10683"/>
    </source>
</evidence>
<name>A0A443RUG6_9ACAR</name>
<accession>A0A443RUG6</accession>
<organism evidence="2 3">
    <name type="scientific">Leptotrombidium deliense</name>
    <dbReference type="NCBI Taxonomy" id="299467"/>
    <lineage>
        <taxon>Eukaryota</taxon>
        <taxon>Metazoa</taxon>
        <taxon>Ecdysozoa</taxon>
        <taxon>Arthropoda</taxon>
        <taxon>Chelicerata</taxon>
        <taxon>Arachnida</taxon>
        <taxon>Acari</taxon>
        <taxon>Acariformes</taxon>
        <taxon>Trombidiformes</taxon>
        <taxon>Prostigmata</taxon>
        <taxon>Anystina</taxon>
        <taxon>Parasitengona</taxon>
        <taxon>Trombiculoidea</taxon>
        <taxon>Trombiculidae</taxon>
        <taxon>Leptotrombidium</taxon>
    </lineage>
</organism>
<dbReference type="VEuPathDB" id="VectorBase:LDEU013156"/>
<dbReference type="AlphaFoldDB" id="A0A443RUG6"/>
<comment type="caution">
    <text evidence="2">The sequence shown here is derived from an EMBL/GenBank/DDBJ whole genome shotgun (WGS) entry which is preliminary data.</text>
</comment>
<proteinExistence type="predicted"/>
<protein>
    <submittedName>
        <fullName evidence="2">Transposable element Hobo transposase-like protein</fullName>
    </submittedName>
</protein>
<feature type="domain" description="Hermes trasposase DNA-binding" evidence="1">
    <location>
        <begin position="88"/>
        <end position="146"/>
    </location>
</feature>
<keyword evidence="3" id="KW-1185">Reference proteome</keyword>
<dbReference type="InterPro" id="IPR018473">
    <property type="entry name" value="Hermes_transposase_DNA-db"/>
</dbReference>
<evidence type="ECO:0000313" key="3">
    <source>
        <dbReference type="Proteomes" id="UP000288716"/>
    </source>
</evidence>
<dbReference type="EMBL" id="NCKV01032938">
    <property type="protein sequence ID" value="RWS18884.1"/>
    <property type="molecule type" value="Genomic_DNA"/>
</dbReference>
<dbReference type="SUPFAM" id="SSF140996">
    <property type="entry name" value="Hermes dimerisation domain"/>
    <property type="match status" value="1"/>
</dbReference>
<dbReference type="Gene3D" id="1.10.10.1070">
    <property type="entry name" value="Zinc finger, BED domain-containing"/>
    <property type="match status" value="1"/>
</dbReference>
<reference evidence="2 3" key="1">
    <citation type="journal article" date="2018" name="Gigascience">
        <title>Genomes of trombidid mites reveal novel predicted allergens and laterally-transferred genes associated with secondary metabolism.</title>
        <authorList>
            <person name="Dong X."/>
            <person name="Chaisiri K."/>
            <person name="Xia D."/>
            <person name="Armstrong S.D."/>
            <person name="Fang Y."/>
            <person name="Donnelly M.J."/>
            <person name="Kadowaki T."/>
            <person name="McGarry J.W."/>
            <person name="Darby A.C."/>
            <person name="Makepeace B.L."/>
        </authorList>
    </citation>
    <scope>NUCLEOTIDE SEQUENCE [LARGE SCALE GENOMIC DNA]</scope>
    <source>
        <strain evidence="2">UoL-UT</strain>
    </source>
</reference>
<dbReference type="OrthoDB" id="6627698at2759"/>
<sequence>MAALTKASVENMIGENEKCAKSEAWKLFKRVYVDEKKEDSECCNNCNAVLVHKKKTGTSGLLNHKCISVGIKSDQASITKIFEATKINSQEKAKLIEAAVLFAAKDLRPFSILDGDGFRAVAEQLIYIGNKYGRIDLNDALPHSTTISRNVEINCVYPTTLASHAIIGPMKQHKIII</sequence>